<feature type="region of interest" description="Disordered" evidence="2">
    <location>
        <begin position="155"/>
        <end position="221"/>
    </location>
</feature>
<feature type="coiled-coil region" evidence="1">
    <location>
        <begin position="298"/>
        <end position="353"/>
    </location>
</feature>
<dbReference type="RefSeq" id="XP_016435428.1">
    <property type="nucleotide sequence ID" value="XM_016579942.1"/>
</dbReference>
<feature type="compositionally biased region" description="Acidic residues" evidence="2">
    <location>
        <begin position="400"/>
        <end position="433"/>
    </location>
</feature>
<proteinExistence type="predicted"/>
<feature type="coiled-coil region" evidence="1">
    <location>
        <begin position="5"/>
        <end position="39"/>
    </location>
</feature>
<feature type="region of interest" description="Disordered" evidence="2">
    <location>
        <begin position="395"/>
        <end position="433"/>
    </location>
</feature>
<sequence>MKTEAEEWKKNIDRLASEKEVVRAQLASAETQLRGLKEKALVQAKEIEEFQSRLGSTNFDLERLATELAVAESVVETSTANADAMVAVYRSDAEAAQVRAMEVAKAAQARANLVENAKFQSQRETLEEIHSYGFDLTTEIENAKELEVEAIVLDFPDDDDTGSMSGSESEEASRTKMLLPERTKSFRIIRGPQAQNSKGEEEEGNRSCGGLRDEEEEEEEDALALVVRSAKAIEVAKPSEPMEAIPVGVGSDTPMLDQSALSDSLGTMIEGRLPSLPTFSEEAISKFRADLSQCELLCGQKDEVIKDLQADLVKAREEEAELDKQLRGIKQKRSAQDKRIEELETRLVEAKAEIEPSKVMTGKSISMETLEEIHTRGFELSEEIARAKALEIEASQLVSFDDEDDAEEGSQGGSDEEPEGEAVPEGDIDSGRS</sequence>
<keyword evidence="1" id="KW-0175">Coiled coil</keyword>
<dbReference type="KEGG" id="nta:107761690"/>
<evidence type="ECO:0000256" key="2">
    <source>
        <dbReference type="SAM" id="MobiDB-lite"/>
    </source>
</evidence>
<reference evidence="3" key="1">
    <citation type="submission" date="2025-08" db="UniProtKB">
        <authorList>
            <consortium name="RefSeq"/>
        </authorList>
    </citation>
    <scope>IDENTIFICATION</scope>
</reference>
<evidence type="ECO:0000256" key="1">
    <source>
        <dbReference type="SAM" id="Coils"/>
    </source>
</evidence>
<feature type="compositionally biased region" description="Basic and acidic residues" evidence="2">
    <location>
        <begin position="171"/>
        <end position="184"/>
    </location>
</feature>
<name>A0A1S3X6T7_TOBAC</name>
<organism evidence="3">
    <name type="scientific">Nicotiana tabacum</name>
    <name type="common">Common tobacco</name>
    <dbReference type="NCBI Taxonomy" id="4097"/>
    <lineage>
        <taxon>Eukaryota</taxon>
        <taxon>Viridiplantae</taxon>
        <taxon>Streptophyta</taxon>
        <taxon>Embryophyta</taxon>
        <taxon>Tracheophyta</taxon>
        <taxon>Spermatophyta</taxon>
        <taxon>Magnoliopsida</taxon>
        <taxon>eudicotyledons</taxon>
        <taxon>Gunneridae</taxon>
        <taxon>Pentapetalae</taxon>
        <taxon>asterids</taxon>
        <taxon>lamiids</taxon>
        <taxon>Solanales</taxon>
        <taxon>Solanaceae</taxon>
        <taxon>Nicotianoideae</taxon>
        <taxon>Nicotianeae</taxon>
        <taxon>Nicotiana</taxon>
    </lineage>
</organism>
<evidence type="ECO:0000313" key="3">
    <source>
        <dbReference type="RefSeq" id="XP_016435428.1"/>
    </source>
</evidence>
<accession>A0A1S3X6T7</accession>
<dbReference type="AlphaFoldDB" id="A0A1S3X6T7"/>
<gene>
    <name evidence="3" type="primary">LOC107761690</name>
</gene>
<dbReference type="PaxDb" id="4097-A0A1S3X6T7"/>
<protein>
    <submittedName>
        <fullName evidence="3">Neurofilament medium polypeptide-like</fullName>
    </submittedName>
</protein>